<organism evidence="1 2">
    <name type="scientific">Puccinia striiformis f. sp. tritici PST-78</name>
    <dbReference type="NCBI Taxonomy" id="1165861"/>
    <lineage>
        <taxon>Eukaryota</taxon>
        <taxon>Fungi</taxon>
        <taxon>Dikarya</taxon>
        <taxon>Basidiomycota</taxon>
        <taxon>Pucciniomycotina</taxon>
        <taxon>Pucciniomycetes</taxon>
        <taxon>Pucciniales</taxon>
        <taxon>Pucciniaceae</taxon>
        <taxon>Puccinia</taxon>
    </lineage>
</organism>
<dbReference type="Proteomes" id="UP000054564">
    <property type="component" value="Unassembled WGS sequence"/>
</dbReference>
<accession>A0A0L0VA01</accession>
<dbReference type="EMBL" id="AJIL01000088">
    <property type="protein sequence ID" value="KNE96016.1"/>
    <property type="molecule type" value="Genomic_DNA"/>
</dbReference>
<protein>
    <submittedName>
        <fullName evidence="1">Uncharacterized protein</fullName>
    </submittedName>
</protein>
<name>A0A0L0VA01_9BASI</name>
<sequence>MLFVFCNWPVYHDKGYLANLADATPWARIEHNLNHFQQPAKNSNKWIVFPRHGDILADAFQQPVVHISDIMLGKYHYNAFTFSGPIKPLPPISHFWLQWRTAEAEGWPDVIQLNRDKWDRRFPQLTEATHLDISSSDNKDKLAA</sequence>
<proteinExistence type="predicted"/>
<evidence type="ECO:0000313" key="1">
    <source>
        <dbReference type="EMBL" id="KNE96016.1"/>
    </source>
</evidence>
<keyword evidence="2" id="KW-1185">Reference proteome</keyword>
<dbReference type="OrthoDB" id="2379842at2759"/>
<gene>
    <name evidence="1" type="ORF">PSTG_10707</name>
</gene>
<evidence type="ECO:0000313" key="2">
    <source>
        <dbReference type="Proteomes" id="UP000054564"/>
    </source>
</evidence>
<comment type="caution">
    <text evidence="1">The sequence shown here is derived from an EMBL/GenBank/DDBJ whole genome shotgun (WGS) entry which is preliminary data.</text>
</comment>
<reference evidence="2" key="1">
    <citation type="submission" date="2014-03" db="EMBL/GenBank/DDBJ databases">
        <title>The Genome Sequence of Puccinia striiformis f. sp. tritici PST-78.</title>
        <authorList>
            <consortium name="The Broad Institute Genome Sequencing Platform"/>
            <person name="Cuomo C."/>
            <person name="Hulbert S."/>
            <person name="Chen X."/>
            <person name="Walker B."/>
            <person name="Young S.K."/>
            <person name="Zeng Q."/>
            <person name="Gargeya S."/>
            <person name="Fitzgerald M."/>
            <person name="Haas B."/>
            <person name="Abouelleil A."/>
            <person name="Alvarado L."/>
            <person name="Arachchi H.M."/>
            <person name="Berlin A.M."/>
            <person name="Chapman S.B."/>
            <person name="Goldberg J."/>
            <person name="Griggs A."/>
            <person name="Gujja S."/>
            <person name="Hansen M."/>
            <person name="Howarth C."/>
            <person name="Imamovic A."/>
            <person name="Larimer J."/>
            <person name="McCowan C."/>
            <person name="Montmayeur A."/>
            <person name="Murphy C."/>
            <person name="Neiman D."/>
            <person name="Pearson M."/>
            <person name="Priest M."/>
            <person name="Roberts A."/>
            <person name="Saif S."/>
            <person name="Shea T."/>
            <person name="Sisk P."/>
            <person name="Sykes S."/>
            <person name="Wortman J."/>
            <person name="Nusbaum C."/>
            <person name="Birren B."/>
        </authorList>
    </citation>
    <scope>NUCLEOTIDE SEQUENCE [LARGE SCALE GENOMIC DNA]</scope>
    <source>
        <strain evidence="2">race PST-78</strain>
    </source>
</reference>
<dbReference type="AlphaFoldDB" id="A0A0L0VA01"/>